<gene>
    <name evidence="1" type="ORF">GCM10009107_38060</name>
</gene>
<evidence type="ECO:0000313" key="2">
    <source>
        <dbReference type="Proteomes" id="UP001500279"/>
    </source>
</evidence>
<organism evidence="1 2">
    <name type="scientific">Ideonella azotifigens</name>
    <dbReference type="NCBI Taxonomy" id="513160"/>
    <lineage>
        <taxon>Bacteria</taxon>
        <taxon>Pseudomonadati</taxon>
        <taxon>Pseudomonadota</taxon>
        <taxon>Betaproteobacteria</taxon>
        <taxon>Burkholderiales</taxon>
        <taxon>Sphaerotilaceae</taxon>
        <taxon>Ideonella</taxon>
    </lineage>
</organism>
<dbReference type="InterPro" id="IPR019226">
    <property type="entry name" value="DUF2158"/>
</dbReference>
<keyword evidence="2" id="KW-1185">Reference proteome</keyword>
<dbReference type="Proteomes" id="UP001500279">
    <property type="component" value="Unassembled WGS sequence"/>
</dbReference>
<proteinExistence type="predicted"/>
<evidence type="ECO:0008006" key="3">
    <source>
        <dbReference type="Google" id="ProtNLM"/>
    </source>
</evidence>
<sequence>MAETFKPGDVVRLKAGGPKMVVEYVQDDRKLACVWFLEGNTKRDLFPGECVETPPAKEA</sequence>
<dbReference type="Pfam" id="PF09926">
    <property type="entry name" value="DUF2158"/>
    <property type="match status" value="1"/>
</dbReference>
<accession>A0ABN1K846</accession>
<comment type="caution">
    <text evidence="1">The sequence shown here is derived from an EMBL/GenBank/DDBJ whole genome shotgun (WGS) entry which is preliminary data.</text>
</comment>
<dbReference type="RefSeq" id="WP_141284775.1">
    <property type="nucleotide sequence ID" value="NZ_BAAAEW010000025.1"/>
</dbReference>
<evidence type="ECO:0000313" key="1">
    <source>
        <dbReference type="EMBL" id="GAA0757993.1"/>
    </source>
</evidence>
<name>A0ABN1K846_9BURK</name>
<dbReference type="EMBL" id="BAAAEW010000025">
    <property type="protein sequence ID" value="GAA0757993.1"/>
    <property type="molecule type" value="Genomic_DNA"/>
</dbReference>
<protein>
    <recommendedName>
        <fullName evidence="3">DUF2158 domain-containing protein</fullName>
    </recommendedName>
</protein>
<reference evidence="1 2" key="1">
    <citation type="journal article" date="2019" name="Int. J. Syst. Evol. Microbiol.">
        <title>The Global Catalogue of Microorganisms (GCM) 10K type strain sequencing project: providing services to taxonomists for standard genome sequencing and annotation.</title>
        <authorList>
            <consortium name="The Broad Institute Genomics Platform"/>
            <consortium name="The Broad Institute Genome Sequencing Center for Infectious Disease"/>
            <person name="Wu L."/>
            <person name="Ma J."/>
        </authorList>
    </citation>
    <scope>NUCLEOTIDE SEQUENCE [LARGE SCALE GENOMIC DNA]</scope>
    <source>
        <strain evidence="1 2">JCM 15503</strain>
    </source>
</reference>